<sequence>MNWRRVGLGLGFIVAAAAVWLGFAMTGYPSALKPMRAAPAILIDNVRLVSMAPGAPQAEENRSVLVRSGLIEAVGPAGSLEAADDAVRIDGAGRTLMPGLIDAHVHIWDEAELAGYLAHGVTGVRNMSGMPFHLPLIERIEAGRMLGPDMITTGPILNSPGANAQANHLLVVTAEEARAAVAEQYEDGYRLIKVYSNFYRAPYEAVLDEAQKRGMKVTGHTPEGAREEGMPYEKPFSIAFEESLGRGLQTIEHVESIVWHGLRDDLDEEKMRALAEKIAASGDAVTPTLIAHDNLMRVAQSKGDYLNRPDAETVNPVLRMIDAGAYDFWSSRDVTEYGLPHRAFHLKATKMLHEAGVTLVAGTDAGIFTNIPGSALTRELELLVEAGLTPYEALETATVNAAGALGFEKTGQIAPGFRANLILVGGDPLENVSLVENPDAVIVRGIYLDADKLGDLRKGARQTSVPRSARRVIATLMAL</sequence>
<comment type="caution">
    <text evidence="2">The sequence shown here is derived from an EMBL/GenBank/DDBJ whole genome shotgun (WGS) entry which is preliminary data.</text>
</comment>
<dbReference type="EMBL" id="PJCH01000009">
    <property type="protein sequence ID" value="PQA87269.1"/>
    <property type="molecule type" value="Genomic_DNA"/>
</dbReference>
<dbReference type="PANTHER" id="PTHR43135:SF3">
    <property type="entry name" value="ALPHA-D-RIBOSE 1-METHYLPHOSPHONATE 5-TRIPHOSPHATE DIPHOSPHATASE"/>
    <property type="match status" value="1"/>
</dbReference>
<dbReference type="PANTHER" id="PTHR43135">
    <property type="entry name" value="ALPHA-D-RIBOSE 1-METHYLPHOSPHONATE 5-TRIPHOSPHATE DIPHOSPHATASE"/>
    <property type="match status" value="1"/>
</dbReference>
<evidence type="ECO:0000313" key="3">
    <source>
        <dbReference type="Proteomes" id="UP000239504"/>
    </source>
</evidence>
<evidence type="ECO:0000313" key="2">
    <source>
        <dbReference type="EMBL" id="PQA87269.1"/>
    </source>
</evidence>
<name>A0A2S7K446_9PROT</name>
<dbReference type="AlphaFoldDB" id="A0A2S7K446"/>
<dbReference type="Pfam" id="PF01979">
    <property type="entry name" value="Amidohydro_1"/>
    <property type="match status" value="1"/>
</dbReference>
<dbReference type="InterPro" id="IPR006680">
    <property type="entry name" value="Amidohydro-rel"/>
</dbReference>
<dbReference type="InterPro" id="IPR051781">
    <property type="entry name" value="Metallo-dep_Hydrolase"/>
</dbReference>
<dbReference type="RefSeq" id="WP_104830456.1">
    <property type="nucleotide sequence ID" value="NZ_PJCH01000009.1"/>
</dbReference>
<dbReference type="OrthoDB" id="9765769at2"/>
<reference evidence="2 3" key="1">
    <citation type="submission" date="2017-12" db="EMBL/GenBank/DDBJ databases">
        <authorList>
            <person name="Hurst M.R.H."/>
        </authorList>
    </citation>
    <scope>NUCLEOTIDE SEQUENCE [LARGE SCALE GENOMIC DNA]</scope>
    <source>
        <strain evidence="2 3">SY-3-19</strain>
    </source>
</reference>
<dbReference type="InterPro" id="IPR032466">
    <property type="entry name" value="Metal_Hydrolase"/>
</dbReference>
<dbReference type="Gene3D" id="3.30.110.90">
    <property type="entry name" value="Amidohydrolase"/>
    <property type="match status" value="1"/>
</dbReference>
<dbReference type="InterPro" id="IPR011059">
    <property type="entry name" value="Metal-dep_hydrolase_composite"/>
</dbReference>
<dbReference type="Proteomes" id="UP000239504">
    <property type="component" value="Unassembled WGS sequence"/>
</dbReference>
<protein>
    <recommendedName>
        <fullName evidence="1">Amidohydrolase-related domain-containing protein</fullName>
    </recommendedName>
</protein>
<proteinExistence type="predicted"/>
<keyword evidence="3" id="KW-1185">Reference proteome</keyword>
<evidence type="ECO:0000259" key="1">
    <source>
        <dbReference type="Pfam" id="PF01979"/>
    </source>
</evidence>
<dbReference type="GO" id="GO:0016810">
    <property type="term" value="F:hydrolase activity, acting on carbon-nitrogen (but not peptide) bonds"/>
    <property type="evidence" value="ECO:0007669"/>
    <property type="project" value="InterPro"/>
</dbReference>
<accession>A0A2S7K446</accession>
<organism evidence="2 3">
    <name type="scientific">Hyphococcus luteus</name>
    <dbReference type="NCBI Taxonomy" id="2058213"/>
    <lineage>
        <taxon>Bacteria</taxon>
        <taxon>Pseudomonadati</taxon>
        <taxon>Pseudomonadota</taxon>
        <taxon>Alphaproteobacteria</taxon>
        <taxon>Parvularculales</taxon>
        <taxon>Parvularculaceae</taxon>
        <taxon>Hyphococcus</taxon>
    </lineage>
</organism>
<dbReference type="Gene3D" id="3.40.50.10910">
    <property type="entry name" value="Amidohydrolase"/>
    <property type="match status" value="1"/>
</dbReference>
<dbReference type="SUPFAM" id="SSF51338">
    <property type="entry name" value="Composite domain of metallo-dependent hydrolases"/>
    <property type="match status" value="1"/>
</dbReference>
<gene>
    <name evidence="2" type="ORF">CW354_12615</name>
</gene>
<feature type="domain" description="Amidohydrolase-related" evidence="1">
    <location>
        <begin position="95"/>
        <end position="445"/>
    </location>
</feature>
<dbReference type="Gene3D" id="2.30.40.10">
    <property type="entry name" value="Urease, subunit C, domain 1"/>
    <property type="match status" value="1"/>
</dbReference>
<dbReference type="SUPFAM" id="SSF51556">
    <property type="entry name" value="Metallo-dependent hydrolases"/>
    <property type="match status" value="1"/>
</dbReference>
<dbReference type="Gene3D" id="1.20.58.520">
    <property type="entry name" value="Amidohydrolase"/>
    <property type="match status" value="1"/>
</dbReference>